<accession>A0A4Y7TRR1</accession>
<organism evidence="2 3">
    <name type="scientific">Coprinellus micaceus</name>
    <name type="common">Glistening ink-cap mushroom</name>
    <name type="synonym">Coprinus micaceus</name>
    <dbReference type="NCBI Taxonomy" id="71717"/>
    <lineage>
        <taxon>Eukaryota</taxon>
        <taxon>Fungi</taxon>
        <taxon>Dikarya</taxon>
        <taxon>Basidiomycota</taxon>
        <taxon>Agaricomycotina</taxon>
        <taxon>Agaricomycetes</taxon>
        <taxon>Agaricomycetidae</taxon>
        <taxon>Agaricales</taxon>
        <taxon>Agaricineae</taxon>
        <taxon>Psathyrellaceae</taxon>
        <taxon>Coprinellus</taxon>
    </lineage>
</organism>
<protein>
    <submittedName>
        <fullName evidence="2">Uncharacterized protein</fullName>
    </submittedName>
</protein>
<evidence type="ECO:0000256" key="1">
    <source>
        <dbReference type="SAM" id="MobiDB-lite"/>
    </source>
</evidence>
<feature type="compositionally biased region" description="Basic and acidic residues" evidence="1">
    <location>
        <begin position="44"/>
        <end position="54"/>
    </location>
</feature>
<feature type="region of interest" description="Disordered" evidence="1">
    <location>
        <begin position="28"/>
        <end position="68"/>
    </location>
</feature>
<comment type="caution">
    <text evidence="2">The sequence shown here is derived from an EMBL/GenBank/DDBJ whole genome shotgun (WGS) entry which is preliminary data.</text>
</comment>
<feature type="region of interest" description="Disordered" evidence="1">
    <location>
        <begin position="1"/>
        <end position="20"/>
    </location>
</feature>
<evidence type="ECO:0000313" key="3">
    <source>
        <dbReference type="Proteomes" id="UP000298030"/>
    </source>
</evidence>
<keyword evidence="3" id="KW-1185">Reference proteome</keyword>
<name>A0A4Y7TRR1_COPMI</name>
<evidence type="ECO:0000313" key="2">
    <source>
        <dbReference type="EMBL" id="TEB36262.1"/>
    </source>
</evidence>
<dbReference type="Proteomes" id="UP000298030">
    <property type="component" value="Unassembled WGS sequence"/>
</dbReference>
<proteinExistence type="predicted"/>
<sequence length="197" mass="22461">MRVDASIRVHTQGPRDCCHHGRLRRHSATSVQWQRNKVDRRRSHPTDINHRRPPLDQQHPCPRFSPSMWAATKGTRRRLGFWGPLGASWVRLGRLEPVYTWYLLFVSERPVPFDKPGSKRQERPGGLAWALQHPEPFPPSENFSMLLLLGDSYGVGGGKGISEAFRSVTRRVARTYAFQRAELVSGALFGLYVISAH</sequence>
<reference evidence="2 3" key="1">
    <citation type="journal article" date="2019" name="Nat. Ecol. Evol.">
        <title>Megaphylogeny resolves global patterns of mushroom evolution.</title>
        <authorList>
            <person name="Varga T."/>
            <person name="Krizsan K."/>
            <person name="Foldi C."/>
            <person name="Dima B."/>
            <person name="Sanchez-Garcia M."/>
            <person name="Sanchez-Ramirez S."/>
            <person name="Szollosi G.J."/>
            <person name="Szarkandi J.G."/>
            <person name="Papp V."/>
            <person name="Albert L."/>
            <person name="Andreopoulos W."/>
            <person name="Angelini C."/>
            <person name="Antonin V."/>
            <person name="Barry K.W."/>
            <person name="Bougher N.L."/>
            <person name="Buchanan P."/>
            <person name="Buyck B."/>
            <person name="Bense V."/>
            <person name="Catcheside P."/>
            <person name="Chovatia M."/>
            <person name="Cooper J."/>
            <person name="Damon W."/>
            <person name="Desjardin D."/>
            <person name="Finy P."/>
            <person name="Geml J."/>
            <person name="Haridas S."/>
            <person name="Hughes K."/>
            <person name="Justo A."/>
            <person name="Karasinski D."/>
            <person name="Kautmanova I."/>
            <person name="Kiss B."/>
            <person name="Kocsube S."/>
            <person name="Kotiranta H."/>
            <person name="LaButti K.M."/>
            <person name="Lechner B.E."/>
            <person name="Liimatainen K."/>
            <person name="Lipzen A."/>
            <person name="Lukacs Z."/>
            <person name="Mihaltcheva S."/>
            <person name="Morgado L.N."/>
            <person name="Niskanen T."/>
            <person name="Noordeloos M.E."/>
            <person name="Ohm R.A."/>
            <person name="Ortiz-Santana B."/>
            <person name="Ovrebo C."/>
            <person name="Racz N."/>
            <person name="Riley R."/>
            <person name="Savchenko A."/>
            <person name="Shiryaev A."/>
            <person name="Soop K."/>
            <person name="Spirin V."/>
            <person name="Szebenyi C."/>
            <person name="Tomsovsky M."/>
            <person name="Tulloss R.E."/>
            <person name="Uehling J."/>
            <person name="Grigoriev I.V."/>
            <person name="Vagvolgyi C."/>
            <person name="Papp T."/>
            <person name="Martin F.M."/>
            <person name="Miettinen O."/>
            <person name="Hibbett D.S."/>
            <person name="Nagy L.G."/>
        </authorList>
    </citation>
    <scope>NUCLEOTIDE SEQUENCE [LARGE SCALE GENOMIC DNA]</scope>
    <source>
        <strain evidence="2 3">FP101781</strain>
    </source>
</reference>
<dbReference type="EMBL" id="QPFP01000006">
    <property type="protein sequence ID" value="TEB36262.1"/>
    <property type="molecule type" value="Genomic_DNA"/>
</dbReference>
<dbReference type="AlphaFoldDB" id="A0A4Y7TRR1"/>
<gene>
    <name evidence="2" type="ORF">FA13DRAFT_1241265</name>
</gene>